<evidence type="ECO:0000313" key="3">
    <source>
        <dbReference type="Proteomes" id="UP000747542"/>
    </source>
</evidence>
<feature type="compositionally biased region" description="Basic and acidic residues" evidence="1">
    <location>
        <begin position="31"/>
        <end position="47"/>
    </location>
</feature>
<evidence type="ECO:0000313" key="2">
    <source>
        <dbReference type="EMBL" id="KAG7160536.1"/>
    </source>
</evidence>
<feature type="region of interest" description="Disordered" evidence="1">
    <location>
        <begin position="300"/>
        <end position="321"/>
    </location>
</feature>
<reference evidence="2" key="1">
    <citation type="journal article" date="2021" name="Sci. Adv.">
        <title>The American lobster genome reveals insights on longevity, neural, and immune adaptations.</title>
        <authorList>
            <person name="Polinski J.M."/>
            <person name="Zimin A.V."/>
            <person name="Clark K.F."/>
            <person name="Kohn A.B."/>
            <person name="Sadowski N."/>
            <person name="Timp W."/>
            <person name="Ptitsyn A."/>
            <person name="Khanna P."/>
            <person name="Romanova D.Y."/>
            <person name="Williams P."/>
            <person name="Greenwood S.J."/>
            <person name="Moroz L.L."/>
            <person name="Walt D.R."/>
            <person name="Bodnar A.G."/>
        </authorList>
    </citation>
    <scope>NUCLEOTIDE SEQUENCE</scope>
    <source>
        <strain evidence="2">GMGI-L3</strain>
    </source>
</reference>
<feature type="region of interest" description="Disordered" evidence="1">
    <location>
        <begin position="27"/>
        <end position="112"/>
    </location>
</feature>
<accession>A0A8J5MR58</accession>
<feature type="compositionally biased region" description="Low complexity" evidence="1">
    <location>
        <begin position="74"/>
        <end position="97"/>
    </location>
</feature>
<comment type="caution">
    <text evidence="2">The sequence shown here is derived from an EMBL/GenBank/DDBJ whole genome shotgun (WGS) entry which is preliminary data.</text>
</comment>
<dbReference type="PANTHER" id="PTHR10773:SF19">
    <property type="match status" value="1"/>
</dbReference>
<organism evidence="2 3">
    <name type="scientific">Homarus americanus</name>
    <name type="common">American lobster</name>
    <dbReference type="NCBI Taxonomy" id="6706"/>
    <lineage>
        <taxon>Eukaryota</taxon>
        <taxon>Metazoa</taxon>
        <taxon>Ecdysozoa</taxon>
        <taxon>Arthropoda</taxon>
        <taxon>Crustacea</taxon>
        <taxon>Multicrustacea</taxon>
        <taxon>Malacostraca</taxon>
        <taxon>Eumalacostraca</taxon>
        <taxon>Eucarida</taxon>
        <taxon>Decapoda</taxon>
        <taxon>Pleocyemata</taxon>
        <taxon>Astacidea</taxon>
        <taxon>Nephropoidea</taxon>
        <taxon>Nephropidae</taxon>
        <taxon>Homarus</taxon>
    </lineage>
</organism>
<feature type="compositionally biased region" description="Basic and acidic residues" evidence="1">
    <location>
        <begin position="57"/>
        <end position="69"/>
    </location>
</feature>
<evidence type="ECO:0000256" key="1">
    <source>
        <dbReference type="SAM" id="MobiDB-lite"/>
    </source>
</evidence>
<name>A0A8J5MR58_HOMAM</name>
<keyword evidence="3" id="KW-1185">Reference proteome</keyword>
<proteinExistence type="predicted"/>
<dbReference type="Proteomes" id="UP000747542">
    <property type="component" value="Unassembled WGS sequence"/>
</dbReference>
<protein>
    <submittedName>
        <fullName evidence="2">Uncharacterized protein</fullName>
    </submittedName>
</protein>
<gene>
    <name evidence="2" type="ORF">Hamer_G001817</name>
</gene>
<dbReference type="EMBL" id="JAHLQT010031306">
    <property type="protein sequence ID" value="KAG7160536.1"/>
    <property type="molecule type" value="Genomic_DNA"/>
</dbReference>
<dbReference type="AlphaFoldDB" id="A0A8J5MR58"/>
<sequence length="376" mass="42908">MAGIDSQHIKDLIAKGNRFEAMNIFIQSKFGKPDNPETGIKIKREVGEPILKSKKSKGGDKASQSKDNSESETDGSGSDSDSCGSSHASSSAPRSEALVPEVELKEDENLDVDIETVDPLSEALLPRPHLLDQPGPAHMGHPQQNMQAISHIPRIQREKEPVPGDLHKKTHQKFFRDQGRPYISRATGKEIRGRAMGPPCNCKKRCWSKIELGADEIFSAFWDMGNFDEQNVYLYGNISIKPVSRHYVKGSNRRTYTFTYWCKVRGKHVEVCKEMFMGVHGLQNSRGRIGNLMKQMKDGNLLPKPDQRGKHSNRPNKYTEQSLQAARRHIEMYINRNMTLKKMYRDFYMPWCDENKIGAVSEDKYRRIYSEEYKVS</sequence>
<dbReference type="PANTHER" id="PTHR10773">
    <property type="entry name" value="DNA-DIRECTED RNA POLYMERASES I, II, AND III SUBUNIT RPABC2"/>
    <property type="match status" value="1"/>
</dbReference>